<feature type="domain" description="Secretion system C-terminal sorting" evidence="5">
    <location>
        <begin position="624"/>
        <end position="694"/>
    </location>
</feature>
<feature type="signal peptide" evidence="4">
    <location>
        <begin position="1"/>
        <end position="19"/>
    </location>
</feature>
<dbReference type="NCBIfam" id="TIGR04183">
    <property type="entry name" value="Por_Secre_tail"/>
    <property type="match status" value="1"/>
</dbReference>
<dbReference type="SUPFAM" id="SSF52058">
    <property type="entry name" value="L domain-like"/>
    <property type="match status" value="1"/>
</dbReference>
<sequence length="696" mass="76779">MKKLYFLLLCFLFFTTAKAQIVALPDTTFKEKLVLSGKGQYLYVAKNLSGVYFEVDANKDGEIVSSEALQVSYLNVVGSTITDLTGILSFKNLETLYCNNNKITALDVRGLIGMKDIICSNNQLRSLNINGLVNLAHIDCSYNQLSALNLENLPSMTELNCGKNNITTLNTSDLINLWGLNCWGNQLESLFLKNGKEQGSVNFNENPNLKFICADESELGWLQKGVIAMGYEHCVVNSYCSFNPGGTFYTIKGNSKFDLLGDGCDETDKKYPNLNFSVFNGATKGNIISNKLGLYAIPVQAGNYTITPILENPSYFNISPASLNVNFPSQTSPYTQDFCIAPNGVHKDLEVTILSTIPARPGFDATYKIIYKNKGTSTQSGSVSLTFNDAVLDFVSAVPNVNSQITDKLSWDYSSLLPFETREITVILNVNSPMETPAVNIGDRLSFNALITPVAGDEKPVDNSFALRQSVVGSFDPNDKTCLEGDVITPELIGEYVHYLIRFENTGTYPAENIVVKDLIDLRKFDISTLVPTKASHDFVTKLSQGNKVEFIFENINLPYDDATNDGYIAFKIKTLPTLVTGDSFTNEANIYFDYNFPILTNKATSTFKTLGITDFAFSNYFSVYPNPVNDILNINNNGSIEVQSIAVLDILGQLVIAVPNAQTISKIDVSKLTTGKYFLKMNTDKGTSIMKFIKN</sequence>
<dbReference type="InterPro" id="IPR032675">
    <property type="entry name" value="LRR_dom_sf"/>
</dbReference>
<name>A0A1H2U349_9FLAO</name>
<keyword evidence="3" id="KW-0677">Repeat</keyword>
<dbReference type="InterPro" id="IPR055353">
    <property type="entry name" value="DUF7619"/>
</dbReference>
<dbReference type="OrthoDB" id="1110367at2"/>
<dbReference type="GO" id="GO:0035591">
    <property type="term" value="F:signaling adaptor activity"/>
    <property type="evidence" value="ECO:0007669"/>
    <property type="project" value="TreeGrafter"/>
</dbReference>
<keyword evidence="2 4" id="KW-0732">Signal</keyword>
<dbReference type="Proteomes" id="UP000198569">
    <property type="component" value="Unassembled WGS sequence"/>
</dbReference>
<evidence type="ECO:0000313" key="8">
    <source>
        <dbReference type="Proteomes" id="UP000198569"/>
    </source>
</evidence>
<evidence type="ECO:0000256" key="2">
    <source>
        <dbReference type="ARBA" id="ARBA00022729"/>
    </source>
</evidence>
<dbReference type="PANTHER" id="PTHR47566">
    <property type="match status" value="1"/>
</dbReference>
<dbReference type="EMBL" id="FNMV01000003">
    <property type="protein sequence ID" value="SDW50642.1"/>
    <property type="molecule type" value="Genomic_DNA"/>
</dbReference>
<gene>
    <name evidence="7" type="ORF">SAMN05444338_10381</name>
</gene>
<protein>
    <submittedName>
        <fullName evidence="7">Conserved repeat domain-containing protein/Por secretion system C-terminal sorting domain-containing protein</fullName>
    </submittedName>
</protein>
<evidence type="ECO:0000259" key="5">
    <source>
        <dbReference type="Pfam" id="PF18962"/>
    </source>
</evidence>
<evidence type="ECO:0000256" key="1">
    <source>
        <dbReference type="ARBA" id="ARBA00022614"/>
    </source>
</evidence>
<feature type="domain" description="DUF7619" evidence="6">
    <location>
        <begin position="476"/>
        <end position="607"/>
    </location>
</feature>
<evidence type="ECO:0000256" key="4">
    <source>
        <dbReference type="SAM" id="SignalP"/>
    </source>
</evidence>
<evidence type="ECO:0000259" key="6">
    <source>
        <dbReference type="Pfam" id="PF24595"/>
    </source>
</evidence>
<reference evidence="8" key="1">
    <citation type="submission" date="2016-10" db="EMBL/GenBank/DDBJ databases">
        <authorList>
            <person name="Varghese N."/>
            <person name="Submissions S."/>
        </authorList>
    </citation>
    <scope>NUCLEOTIDE SEQUENCE [LARGE SCALE GENOMIC DNA]</scope>
    <source>
        <strain evidence="8">DSM 15718</strain>
    </source>
</reference>
<dbReference type="InterPro" id="IPR026444">
    <property type="entry name" value="Secre_tail"/>
</dbReference>
<dbReference type="RefSeq" id="WP_091429962.1">
    <property type="nucleotide sequence ID" value="NZ_FNMV01000003.1"/>
</dbReference>
<dbReference type="NCBIfam" id="TIGR01451">
    <property type="entry name" value="B_ant_repeat"/>
    <property type="match status" value="1"/>
</dbReference>
<organism evidence="7 8">
    <name type="scientific">Flavobacterium degerlachei</name>
    <dbReference type="NCBI Taxonomy" id="229203"/>
    <lineage>
        <taxon>Bacteria</taxon>
        <taxon>Pseudomonadati</taxon>
        <taxon>Bacteroidota</taxon>
        <taxon>Flavobacteriia</taxon>
        <taxon>Flavobacteriales</taxon>
        <taxon>Flavobacteriaceae</taxon>
        <taxon>Flavobacterium</taxon>
    </lineage>
</organism>
<dbReference type="PANTHER" id="PTHR47566:SF1">
    <property type="entry name" value="PROTEIN NUD1"/>
    <property type="match status" value="1"/>
</dbReference>
<dbReference type="Pfam" id="PF24595">
    <property type="entry name" value="DUF7619"/>
    <property type="match status" value="1"/>
</dbReference>
<proteinExistence type="predicted"/>
<keyword evidence="8" id="KW-1185">Reference proteome</keyword>
<dbReference type="Gene3D" id="3.80.10.10">
    <property type="entry name" value="Ribonuclease Inhibitor"/>
    <property type="match status" value="1"/>
</dbReference>
<dbReference type="AlphaFoldDB" id="A0A1H2U349"/>
<accession>A0A1H2U349</accession>
<dbReference type="STRING" id="229203.SAMN05444338_10381"/>
<evidence type="ECO:0000313" key="7">
    <source>
        <dbReference type="EMBL" id="SDW50642.1"/>
    </source>
</evidence>
<dbReference type="InterPro" id="IPR047589">
    <property type="entry name" value="DUF11_rpt"/>
</dbReference>
<feature type="chain" id="PRO_5011586892" evidence="4">
    <location>
        <begin position="20"/>
        <end position="696"/>
    </location>
</feature>
<dbReference type="InterPro" id="IPR052574">
    <property type="entry name" value="CDIRP"/>
</dbReference>
<evidence type="ECO:0000256" key="3">
    <source>
        <dbReference type="ARBA" id="ARBA00022737"/>
    </source>
</evidence>
<dbReference type="Pfam" id="PF18962">
    <property type="entry name" value="Por_Secre_tail"/>
    <property type="match status" value="1"/>
</dbReference>
<keyword evidence="1" id="KW-0433">Leucine-rich repeat</keyword>